<sequence>MNKWQSQTSQKLYLADIQLQAWQEFNLASTAVFKPRDESHKQSSILLMSAAWSSLVNELAEYHQRPSDLSMTLERLVSEIGNELPEIEYLTELSKVQGSWVSDLRKNDLLVRLPKSREPASEEQDLASNALIATSGAATEVDSIENLKRILGEFKSYLEDLRSRMSEW</sequence>
<dbReference type="InterPro" id="IPR046493">
    <property type="entry name" value="DUF6586"/>
</dbReference>
<dbReference type="Proteomes" id="UP001163739">
    <property type="component" value="Chromosome"/>
</dbReference>
<keyword evidence="2" id="KW-1185">Reference proteome</keyword>
<dbReference type="EMBL" id="CP100390">
    <property type="protein sequence ID" value="UZE94834.1"/>
    <property type="molecule type" value="Genomic_DNA"/>
</dbReference>
<dbReference type="RefSeq" id="WP_265046326.1">
    <property type="nucleotide sequence ID" value="NZ_CP100390.1"/>
</dbReference>
<organism evidence="1 2">
    <name type="scientific">Alkalimarinus alittae</name>
    <dbReference type="NCBI Taxonomy" id="2961619"/>
    <lineage>
        <taxon>Bacteria</taxon>
        <taxon>Pseudomonadati</taxon>
        <taxon>Pseudomonadota</taxon>
        <taxon>Gammaproteobacteria</taxon>
        <taxon>Alteromonadales</taxon>
        <taxon>Alteromonadaceae</taxon>
        <taxon>Alkalimarinus</taxon>
    </lineage>
</organism>
<protein>
    <submittedName>
        <fullName evidence="1">Uncharacterized protein</fullName>
    </submittedName>
</protein>
<accession>A0ABY6MYJ2</accession>
<proteinExistence type="predicted"/>
<dbReference type="Pfam" id="PF20227">
    <property type="entry name" value="DUF6586"/>
    <property type="match status" value="1"/>
</dbReference>
<evidence type="ECO:0000313" key="1">
    <source>
        <dbReference type="EMBL" id="UZE94834.1"/>
    </source>
</evidence>
<name>A0ABY6MYJ2_9ALTE</name>
<evidence type="ECO:0000313" key="2">
    <source>
        <dbReference type="Proteomes" id="UP001163739"/>
    </source>
</evidence>
<reference evidence="1" key="1">
    <citation type="submission" date="2022-06" db="EMBL/GenBank/DDBJ databases">
        <title>Alkalimarinus sp. nov., isolated from gut of a Alitta virens.</title>
        <authorList>
            <person name="Yang A.I."/>
            <person name="Shin N.-R."/>
        </authorList>
    </citation>
    <scope>NUCLEOTIDE SEQUENCE</scope>
    <source>
        <strain evidence="1">A2M4</strain>
    </source>
</reference>
<gene>
    <name evidence="1" type="ORF">NKI27_12175</name>
</gene>